<evidence type="ECO:0000256" key="3">
    <source>
        <dbReference type="ARBA" id="ARBA00022692"/>
    </source>
</evidence>
<organism evidence="8 9">
    <name type="scientific">Galerina marginata (strain CBS 339.88)</name>
    <dbReference type="NCBI Taxonomy" id="685588"/>
    <lineage>
        <taxon>Eukaryota</taxon>
        <taxon>Fungi</taxon>
        <taxon>Dikarya</taxon>
        <taxon>Basidiomycota</taxon>
        <taxon>Agaricomycotina</taxon>
        <taxon>Agaricomycetes</taxon>
        <taxon>Agaricomycetidae</taxon>
        <taxon>Agaricales</taxon>
        <taxon>Agaricineae</taxon>
        <taxon>Strophariaceae</taxon>
        <taxon>Galerina</taxon>
    </lineage>
</organism>
<dbReference type="SUPFAM" id="SSF103473">
    <property type="entry name" value="MFS general substrate transporter"/>
    <property type="match status" value="1"/>
</dbReference>
<keyword evidence="5 7" id="KW-0472">Membrane</keyword>
<evidence type="ECO:0000256" key="6">
    <source>
        <dbReference type="SAM" id="MobiDB-lite"/>
    </source>
</evidence>
<dbReference type="PANTHER" id="PTHR19432:SF91">
    <property type="entry name" value="GENERAL ALPHA-GLUCOSIDE PERMEASE"/>
    <property type="match status" value="1"/>
</dbReference>
<gene>
    <name evidence="8" type="ORF">GALMADRAFT_141109</name>
</gene>
<evidence type="ECO:0000313" key="8">
    <source>
        <dbReference type="EMBL" id="KDR74770.1"/>
    </source>
</evidence>
<dbReference type="GO" id="GO:0005886">
    <property type="term" value="C:plasma membrane"/>
    <property type="evidence" value="ECO:0007669"/>
    <property type="project" value="TreeGrafter"/>
</dbReference>
<keyword evidence="2" id="KW-0813">Transport</keyword>
<evidence type="ECO:0000313" key="9">
    <source>
        <dbReference type="Proteomes" id="UP000027222"/>
    </source>
</evidence>
<accession>A0A067SV02</accession>
<dbReference type="GO" id="GO:0008506">
    <property type="term" value="F:sucrose:proton symporter activity"/>
    <property type="evidence" value="ECO:0007669"/>
    <property type="project" value="TreeGrafter"/>
</dbReference>
<evidence type="ECO:0000256" key="1">
    <source>
        <dbReference type="ARBA" id="ARBA00004141"/>
    </source>
</evidence>
<evidence type="ECO:0000256" key="7">
    <source>
        <dbReference type="SAM" id="Phobius"/>
    </source>
</evidence>
<dbReference type="EMBL" id="KL142382">
    <property type="protein sequence ID" value="KDR74770.1"/>
    <property type="molecule type" value="Genomic_DNA"/>
</dbReference>
<feature type="transmembrane region" description="Helical" evidence="7">
    <location>
        <begin position="245"/>
        <end position="265"/>
    </location>
</feature>
<keyword evidence="9" id="KW-1185">Reference proteome</keyword>
<feature type="transmembrane region" description="Helical" evidence="7">
    <location>
        <begin position="112"/>
        <end position="132"/>
    </location>
</feature>
<dbReference type="Proteomes" id="UP000027222">
    <property type="component" value="Unassembled WGS sequence"/>
</dbReference>
<keyword evidence="4 7" id="KW-1133">Transmembrane helix</keyword>
<evidence type="ECO:0000256" key="4">
    <source>
        <dbReference type="ARBA" id="ARBA00022989"/>
    </source>
</evidence>
<name>A0A067SV02_GALM3</name>
<feature type="transmembrane region" description="Helical" evidence="7">
    <location>
        <begin position="72"/>
        <end position="91"/>
    </location>
</feature>
<dbReference type="PANTHER" id="PTHR19432">
    <property type="entry name" value="SUGAR TRANSPORTER"/>
    <property type="match status" value="1"/>
</dbReference>
<evidence type="ECO:0000256" key="2">
    <source>
        <dbReference type="ARBA" id="ARBA00022448"/>
    </source>
</evidence>
<sequence>MTGFSSLPLAPEEGHDDQQQTFKGVSKILGPRWAHLPTITVGLLGVQIFWSVEMSYASPCLLSLGLSKSNMAVMFIAGPLSGLIMQPLIGSKVFSLTTAIHDLASHDQSPQYLRGGITTLLTIALAVLSMFLRDFSINAVQAVDRAFVVDTLPSSEQAAGNARAARMLGVGAIAGHGNINLPSALPFLGKSQLQVLSVVVSPLLFSGHALMDGFVKEKSNGKTFVQETKEIWSNMRTLPRVIRQICIIQFLAWIAWFPILFYSAIYAGELYKTSTAQASNADE</sequence>
<dbReference type="HOGENOM" id="CLU_983672_0_0_1"/>
<dbReference type="InterPro" id="IPR036259">
    <property type="entry name" value="MFS_trans_sf"/>
</dbReference>
<dbReference type="AlphaFoldDB" id="A0A067SV02"/>
<evidence type="ECO:0000256" key="5">
    <source>
        <dbReference type="ARBA" id="ARBA00023136"/>
    </source>
</evidence>
<reference evidence="9" key="1">
    <citation type="journal article" date="2014" name="Proc. Natl. Acad. Sci. U.S.A.">
        <title>Extensive sampling of basidiomycete genomes demonstrates inadequacy of the white-rot/brown-rot paradigm for wood decay fungi.</title>
        <authorList>
            <person name="Riley R."/>
            <person name="Salamov A.A."/>
            <person name="Brown D.W."/>
            <person name="Nagy L.G."/>
            <person name="Floudas D."/>
            <person name="Held B.W."/>
            <person name="Levasseur A."/>
            <person name="Lombard V."/>
            <person name="Morin E."/>
            <person name="Otillar R."/>
            <person name="Lindquist E.A."/>
            <person name="Sun H."/>
            <person name="LaButti K.M."/>
            <person name="Schmutz J."/>
            <person name="Jabbour D."/>
            <person name="Luo H."/>
            <person name="Baker S.E."/>
            <person name="Pisabarro A.G."/>
            <person name="Walton J.D."/>
            <person name="Blanchette R.A."/>
            <person name="Henrissat B."/>
            <person name="Martin F."/>
            <person name="Cullen D."/>
            <person name="Hibbett D.S."/>
            <person name="Grigoriev I.V."/>
        </authorList>
    </citation>
    <scope>NUCLEOTIDE SEQUENCE [LARGE SCALE GENOMIC DNA]</scope>
    <source>
        <strain evidence="9">CBS 339.88</strain>
    </source>
</reference>
<keyword evidence="3 7" id="KW-0812">Transmembrane</keyword>
<feature type="transmembrane region" description="Helical" evidence="7">
    <location>
        <begin position="33"/>
        <end position="52"/>
    </location>
</feature>
<proteinExistence type="predicted"/>
<feature type="region of interest" description="Disordered" evidence="6">
    <location>
        <begin position="1"/>
        <end position="20"/>
    </location>
</feature>
<dbReference type="OrthoDB" id="28755at2759"/>
<comment type="subcellular location">
    <subcellularLocation>
        <location evidence="1">Membrane</location>
        <topology evidence="1">Multi-pass membrane protein</topology>
    </subcellularLocation>
</comment>
<protein>
    <submittedName>
        <fullName evidence="8">Uncharacterized protein</fullName>
    </submittedName>
</protein>